<dbReference type="PANTHER" id="PTHR43751">
    <property type="entry name" value="SULFATASE"/>
    <property type="match status" value="1"/>
</dbReference>
<dbReference type="Gene3D" id="3.40.720.10">
    <property type="entry name" value="Alkaline Phosphatase, subunit A"/>
    <property type="match status" value="1"/>
</dbReference>
<feature type="transmembrane region" description="Helical" evidence="2">
    <location>
        <begin position="117"/>
        <end position="142"/>
    </location>
</feature>
<dbReference type="InterPro" id="IPR017850">
    <property type="entry name" value="Alkaline_phosphatase_core_sf"/>
</dbReference>
<feature type="domain" description="Sulfatase N-terminal" evidence="3">
    <location>
        <begin position="595"/>
        <end position="787"/>
    </location>
</feature>
<dbReference type="InterPro" id="IPR052701">
    <property type="entry name" value="GAG_Ulvan_Degrading_Sulfatases"/>
</dbReference>
<comment type="caution">
    <text evidence="4">The sequence shown here is derived from an EMBL/GenBank/DDBJ whole genome shotgun (WGS) entry which is preliminary data.</text>
</comment>
<evidence type="ECO:0000313" key="4">
    <source>
        <dbReference type="EMBL" id="CAI6093795.1"/>
    </source>
</evidence>
<feature type="transmembrane region" description="Helical" evidence="2">
    <location>
        <begin position="6"/>
        <end position="25"/>
    </location>
</feature>
<dbReference type="SUPFAM" id="SSF53649">
    <property type="entry name" value="Alkaline phosphatase-like"/>
    <property type="match status" value="1"/>
</dbReference>
<dbReference type="Proteomes" id="UP001160390">
    <property type="component" value="Unassembled WGS sequence"/>
</dbReference>
<gene>
    <name evidence="4" type="ORF">CCHLO57077_00000889</name>
</gene>
<organism evidence="4 5">
    <name type="scientific">Clonostachys chloroleuca</name>
    <dbReference type="NCBI Taxonomy" id="1926264"/>
    <lineage>
        <taxon>Eukaryota</taxon>
        <taxon>Fungi</taxon>
        <taxon>Dikarya</taxon>
        <taxon>Ascomycota</taxon>
        <taxon>Pezizomycotina</taxon>
        <taxon>Sordariomycetes</taxon>
        <taxon>Hypocreomycetidae</taxon>
        <taxon>Hypocreales</taxon>
        <taxon>Bionectriaceae</taxon>
        <taxon>Clonostachys</taxon>
    </lineage>
</organism>
<keyword evidence="2" id="KW-0472">Membrane</keyword>
<keyword evidence="2" id="KW-0812">Transmembrane</keyword>
<evidence type="ECO:0000256" key="2">
    <source>
        <dbReference type="SAM" id="Phobius"/>
    </source>
</evidence>
<keyword evidence="5" id="KW-1185">Reference proteome</keyword>
<evidence type="ECO:0000313" key="5">
    <source>
        <dbReference type="Proteomes" id="UP001160390"/>
    </source>
</evidence>
<feature type="transmembrane region" description="Helical" evidence="2">
    <location>
        <begin position="37"/>
        <end position="62"/>
    </location>
</feature>
<evidence type="ECO:0000259" key="3">
    <source>
        <dbReference type="Pfam" id="PF00884"/>
    </source>
</evidence>
<reference evidence="4" key="1">
    <citation type="submission" date="2023-01" db="EMBL/GenBank/DDBJ databases">
        <authorList>
            <person name="Piombo E."/>
        </authorList>
    </citation>
    <scope>NUCLEOTIDE SEQUENCE</scope>
</reference>
<feature type="compositionally biased region" description="Polar residues" evidence="1">
    <location>
        <begin position="200"/>
        <end position="211"/>
    </location>
</feature>
<dbReference type="EMBL" id="CABFNP030001245">
    <property type="protein sequence ID" value="CAI6093795.1"/>
    <property type="molecule type" value="Genomic_DNA"/>
</dbReference>
<keyword evidence="2" id="KW-1133">Transmembrane helix</keyword>
<dbReference type="InterPro" id="IPR000917">
    <property type="entry name" value="Sulfatase_N"/>
</dbReference>
<sequence>MFSLSFPLAPLTFTSFCSSLIFTKFITLGTHFHAVPFLAFVFYLPTFFLFDFIAICFLRFLLNPVRGWFSLLGFIIGILISLFTLCGAASQLGFFYKTGGELAWHEATSFATNKDGLKVLLSGSWAVLASAGLLMGVSFLLQTLCYRVVGLFNSALGANFIVPVAQFVLSRCQRAQFHIIRKTQYYLLRGPAHDEESEVGSINSDLPSSVDSDSESHNFLGDAEKDEEGGSRGKLARIIIQMRDWWAIRVAVVLFFLVALLVRPHRPYDHMSITLPVSMLNIFRPESDYCSEQRRIHVNPFPFPHLLSEKNWEAPNEHFRGWAPGARNEQVLNYRYWNPEWMPEEVHRGFERWDPRRFEKIGLPPPPPPDGEHHHPKGMKKQMCPSIPEYSPFYNPVDDPLKISNLDNDILKPLKGALSDGSVKIKHVVYILMESLREELFPLQQDSFIHKNILNANDEEERDEMNRRLADLTPHIEMITGVAGNFRAANGSSYERSKLKWQDSSKEGFGGINIVGGTTGSTMSTKSFGTNFCGTWGMPVEKFEEYATDSYQPCLPQIMNLMNEFKSDDNKSDDYREWKWHPKFFMSVTEGYDHMDKFDRKIGLEERVCEAELKEDIERNVTSGEGQKIGYFGFAEPILKPYITDYLTNATKNKERIMMAHFTSTTHHPWELPWYFNMTDYMPSSGLQNWHKDFNKYINTIRFHDLWMAELMALFDELGIADETLIVFAGDHGQAFKEDARKTGTYENGHISNYRVPITFRHPHLPRYQYNVNATTVSTLPTILDLLINSGSLNEKDRAVASDLIQDYEGQSLIRPYKTSHNGRRAWNFGITNSGAGMLAVTSADSPWRLVMPLDKTFEYSLSNLEEDQQEEHALTAWTFKDLLKSAKKEMGEGAVEWAKEAEAIGKWWRKDRQRLWRYHEIEET</sequence>
<feature type="transmembrane region" description="Helical" evidence="2">
    <location>
        <begin position="68"/>
        <end position="96"/>
    </location>
</feature>
<dbReference type="AlphaFoldDB" id="A0AA35Q6Y3"/>
<dbReference type="PANTHER" id="PTHR43751:SF3">
    <property type="entry name" value="SULFATASE N-TERMINAL DOMAIN-CONTAINING PROTEIN"/>
    <property type="match status" value="1"/>
</dbReference>
<evidence type="ECO:0000256" key="1">
    <source>
        <dbReference type="SAM" id="MobiDB-lite"/>
    </source>
</evidence>
<name>A0AA35Q6Y3_9HYPO</name>
<dbReference type="Pfam" id="PF00884">
    <property type="entry name" value="Sulfatase"/>
    <property type="match status" value="1"/>
</dbReference>
<feature type="transmembrane region" description="Helical" evidence="2">
    <location>
        <begin position="245"/>
        <end position="262"/>
    </location>
</feature>
<accession>A0AA35Q6Y3</accession>
<protein>
    <recommendedName>
        <fullName evidence="3">Sulfatase N-terminal domain-containing protein</fullName>
    </recommendedName>
</protein>
<proteinExistence type="predicted"/>
<feature type="region of interest" description="Disordered" evidence="1">
    <location>
        <begin position="198"/>
        <end position="229"/>
    </location>
</feature>